<gene>
    <name evidence="1" type="ORF">EOJ36_04210</name>
</gene>
<reference evidence="1 2" key="1">
    <citation type="submission" date="2019-01" db="EMBL/GenBank/DDBJ databases">
        <authorList>
            <person name="Chen W.-M."/>
        </authorList>
    </citation>
    <scope>NUCLEOTIDE SEQUENCE [LARGE SCALE GENOMIC DNA]</scope>
    <source>
        <strain evidence="1 2">FSY-15</strain>
    </source>
</reference>
<organism evidence="1 2">
    <name type="scientific">Sandaracinomonas limnophila</name>
    <dbReference type="NCBI Taxonomy" id="1862386"/>
    <lineage>
        <taxon>Bacteria</taxon>
        <taxon>Pseudomonadati</taxon>
        <taxon>Bacteroidota</taxon>
        <taxon>Cytophagia</taxon>
        <taxon>Cytophagales</taxon>
        <taxon>Flectobacillaceae</taxon>
        <taxon>Sandaracinomonas</taxon>
    </lineage>
</organism>
<protein>
    <submittedName>
        <fullName evidence="1">TolC family protein</fullName>
    </submittedName>
</protein>
<dbReference type="InterPro" id="IPR010131">
    <property type="entry name" value="MdtP/NodT-like"/>
</dbReference>
<evidence type="ECO:0000313" key="2">
    <source>
        <dbReference type="Proteomes" id="UP000282832"/>
    </source>
</evidence>
<keyword evidence="2" id="KW-1185">Reference proteome</keyword>
<dbReference type="GO" id="GO:0015562">
    <property type="term" value="F:efflux transmembrane transporter activity"/>
    <property type="evidence" value="ECO:0007669"/>
    <property type="project" value="InterPro"/>
</dbReference>
<dbReference type="SUPFAM" id="SSF56954">
    <property type="entry name" value="Outer membrane efflux proteins (OEP)"/>
    <property type="match status" value="1"/>
</dbReference>
<dbReference type="PANTHER" id="PTHR30203">
    <property type="entry name" value="OUTER MEMBRANE CATION EFFLUX PROTEIN"/>
    <property type="match status" value="1"/>
</dbReference>
<dbReference type="OrthoDB" id="9791261at2"/>
<dbReference type="EMBL" id="SACY01000002">
    <property type="protein sequence ID" value="RVU25629.1"/>
    <property type="molecule type" value="Genomic_DNA"/>
</dbReference>
<sequence>MKLLSRFLGAFCMLWVHVGLFAAPDTLFVNIQQADDIFLKSNYQLLASGLNISNQKAQLLQASLYPNPLLTAEINAIDPENNQIFHVGGSGEQNFQFEQLILMGGKRKSQIDLAKKNVEMAELSFQDLVRQLKYELHTGLYQLNQQQLLIGKYNRQLKMLDEILSAYEEQSKRGNIPLKDVVRLKGVYLNLTNERAQVTGDYYATLSQVQILLQTNKIVMPNIEDSQFTKLVMPFNLDYLLEEALQNRTDIQMGKKDMDIASQYLDLQKRLSKADMTLYANYDQRGGAFLRQFNVGVRVPLMWFNRNQGNIKSAETQVQSKNFLFDAIKVQVQSEVKGNYLQYQQTVSEYQKNKKLYNEDFEITLKGITENFKKGNVSLIEFVDFFESYNNALSEMARSQMQLATSAEQIKLSTGKDLF</sequence>
<proteinExistence type="predicted"/>
<evidence type="ECO:0000313" key="1">
    <source>
        <dbReference type="EMBL" id="RVU25629.1"/>
    </source>
</evidence>
<comment type="caution">
    <text evidence="1">The sequence shown here is derived from an EMBL/GenBank/DDBJ whole genome shotgun (WGS) entry which is preliminary data.</text>
</comment>
<dbReference type="Gene3D" id="1.20.1600.10">
    <property type="entry name" value="Outer membrane efflux proteins (OEP)"/>
    <property type="match status" value="1"/>
</dbReference>
<dbReference type="AlphaFoldDB" id="A0A437PTQ9"/>
<accession>A0A437PTQ9</accession>
<dbReference type="RefSeq" id="WP_127802782.1">
    <property type="nucleotide sequence ID" value="NZ_SACY01000002.1"/>
</dbReference>
<dbReference type="Proteomes" id="UP000282832">
    <property type="component" value="Unassembled WGS sequence"/>
</dbReference>
<name>A0A437PTQ9_9BACT</name>
<dbReference type="PANTHER" id="PTHR30203:SF23">
    <property type="entry name" value="OUTER MEMBRANE EFFLUX PROTEIN"/>
    <property type="match status" value="1"/>
</dbReference>